<gene>
    <name evidence="8" type="ORF">TVD_11760</name>
</gene>
<dbReference type="Gene3D" id="1.10.10.10">
    <property type="entry name" value="Winged helix-like DNA-binding domain superfamily/Winged helix DNA-binding domain"/>
    <property type="match status" value="1"/>
</dbReference>
<sequence>MAESLPPLAFNHSMSAGPMTRSQRCLLPGVALAFVWLESADGEVLACDWQDPGDPEDLVPLVDIPSADLQAPRFDPERYGRDATAWRPTSAVPPGSAHARRVWAALSEIPVGEVRTYSEIATRVGSAPRAVGQACRANPWPLFIPCHRVVSSRFRTSSDVGGYAGDQVGELAQVKRLLLVHEGVLGRD</sequence>
<keyword evidence="3 8" id="KW-0808">Transferase</keyword>
<proteinExistence type="predicted"/>
<comment type="catalytic activity">
    <reaction evidence="6">
        <text>a 6-O-methyl-2'-deoxyguanosine in DNA + L-cysteinyl-[protein] = S-methyl-L-cysteinyl-[protein] + a 2'-deoxyguanosine in DNA</text>
        <dbReference type="Rhea" id="RHEA:24000"/>
        <dbReference type="Rhea" id="RHEA-COMP:10131"/>
        <dbReference type="Rhea" id="RHEA-COMP:10132"/>
        <dbReference type="Rhea" id="RHEA-COMP:11367"/>
        <dbReference type="Rhea" id="RHEA-COMP:11368"/>
        <dbReference type="ChEBI" id="CHEBI:29950"/>
        <dbReference type="ChEBI" id="CHEBI:82612"/>
        <dbReference type="ChEBI" id="CHEBI:85445"/>
        <dbReference type="ChEBI" id="CHEBI:85448"/>
        <dbReference type="EC" id="2.1.1.63"/>
    </reaction>
</comment>
<organism evidence="8 9">
    <name type="scientific">Thioalkalivibrio versutus</name>
    <dbReference type="NCBI Taxonomy" id="106634"/>
    <lineage>
        <taxon>Bacteria</taxon>
        <taxon>Pseudomonadati</taxon>
        <taxon>Pseudomonadota</taxon>
        <taxon>Gammaproteobacteria</taxon>
        <taxon>Chromatiales</taxon>
        <taxon>Ectothiorhodospiraceae</taxon>
        <taxon>Thioalkalivibrio</taxon>
    </lineage>
</organism>
<dbReference type="PANTHER" id="PTHR10815:SF13">
    <property type="entry name" value="METHYLATED-DNA--PROTEIN-CYSTEINE METHYLTRANSFERASE"/>
    <property type="match status" value="1"/>
</dbReference>
<accession>A0A0G3G6I8</accession>
<dbReference type="GO" id="GO:0032259">
    <property type="term" value="P:methylation"/>
    <property type="evidence" value="ECO:0007669"/>
    <property type="project" value="UniProtKB-KW"/>
</dbReference>
<dbReference type="PANTHER" id="PTHR10815">
    <property type="entry name" value="METHYLATED-DNA--PROTEIN-CYSTEINE METHYLTRANSFERASE"/>
    <property type="match status" value="1"/>
</dbReference>
<evidence type="ECO:0000256" key="3">
    <source>
        <dbReference type="ARBA" id="ARBA00022679"/>
    </source>
</evidence>
<dbReference type="PATRIC" id="fig|106634.4.peg.2402"/>
<dbReference type="InterPro" id="IPR001497">
    <property type="entry name" value="MethylDNA_cys_MeTrfase_AS"/>
</dbReference>
<evidence type="ECO:0000313" key="9">
    <source>
        <dbReference type="Proteomes" id="UP000064201"/>
    </source>
</evidence>
<dbReference type="SUPFAM" id="SSF46767">
    <property type="entry name" value="Methylated DNA-protein cysteine methyltransferase, C-terminal domain"/>
    <property type="match status" value="1"/>
</dbReference>
<name>A0A0G3G6I8_9GAMM</name>
<protein>
    <submittedName>
        <fullName evidence="8">Cysteine methyltransferase</fullName>
    </submittedName>
</protein>
<keyword evidence="9" id="KW-1185">Reference proteome</keyword>
<evidence type="ECO:0000259" key="7">
    <source>
        <dbReference type="Pfam" id="PF01035"/>
    </source>
</evidence>
<dbReference type="EMBL" id="CP011367">
    <property type="protein sequence ID" value="AKJ95989.1"/>
    <property type="molecule type" value="Genomic_DNA"/>
</dbReference>
<dbReference type="STRING" id="106634.TVD_11760"/>
<evidence type="ECO:0000313" key="8">
    <source>
        <dbReference type="EMBL" id="AKJ95989.1"/>
    </source>
</evidence>
<dbReference type="RefSeq" id="WP_018169172.1">
    <property type="nucleotide sequence ID" value="NZ_CP011367.1"/>
</dbReference>
<keyword evidence="2 8" id="KW-0489">Methyltransferase</keyword>
<feature type="domain" description="Methylated-DNA-[protein]-cysteine S-methyltransferase DNA binding" evidence="7">
    <location>
        <begin position="99"/>
        <end position="184"/>
    </location>
</feature>
<dbReference type="KEGG" id="tvr:TVD_11760"/>
<evidence type="ECO:0000256" key="4">
    <source>
        <dbReference type="ARBA" id="ARBA00022763"/>
    </source>
</evidence>
<evidence type="ECO:0000256" key="5">
    <source>
        <dbReference type="ARBA" id="ARBA00023204"/>
    </source>
</evidence>
<dbReference type="Proteomes" id="UP000064201">
    <property type="component" value="Chromosome"/>
</dbReference>
<comment type="catalytic activity">
    <reaction evidence="1">
        <text>a 4-O-methyl-thymidine in DNA + L-cysteinyl-[protein] = a thymidine in DNA + S-methyl-L-cysteinyl-[protein]</text>
        <dbReference type="Rhea" id="RHEA:53428"/>
        <dbReference type="Rhea" id="RHEA-COMP:10131"/>
        <dbReference type="Rhea" id="RHEA-COMP:10132"/>
        <dbReference type="Rhea" id="RHEA-COMP:13555"/>
        <dbReference type="Rhea" id="RHEA-COMP:13556"/>
        <dbReference type="ChEBI" id="CHEBI:29950"/>
        <dbReference type="ChEBI" id="CHEBI:82612"/>
        <dbReference type="ChEBI" id="CHEBI:137386"/>
        <dbReference type="ChEBI" id="CHEBI:137387"/>
        <dbReference type="EC" id="2.1.1.63"/>
    </reaction>
</comment>
<dbReference type="CDD" id="cd06445">
    <property type="entry name" value="ATase"/>
    <property type="match status" value="1"/>
</dbReference>
<dbReference type="InterPro" id="IPR036217">
    <property type="entry name" value="MethylDNA_cys_MeTrfase_DNAb"/>
</dbReference>
<dbReference type="Pfam" id="PF01035">
    <property type="entry name" value="DNA_binding_1"/>
    <property type="match status" value="1"/>
</dbReference>
<keyword evidence="4" id="KW-0227">DNA damage</keyword>
<evidence type="ECO:0000256" key="2">
    <source>
        <dbReference type="ARBA" id="ARBA00022603"/>
    </source>
</evidence>
<dbReference type="GO" id="GO:0006281">
    <property type="term" value="P:DNA repair"/>
    <property type="evidence" value="ECO:0007669"/>
    <property type="project" value="UniProtKB-KW"/>
</dbReference>
<keyword evidence="5" id="KW-0234">DNA repair</keyword>
<dbReference type="GO" id="GO:0003908">
    <property type="term" value="F:methylated-DNA-[protein]-cysteine S-methyltransferase activity"/>
    <property type="evidence" value="ECO:0007669"/>
    <property type="project" value="UniProtKB-EC"/>
</dbReference>
<evidence type="ECO:0000256" key="6">
    <source>
        <dbReference type="ARBA" id="ARBA00049348"/>
    </source>
</evidence>
<dbReference type="InterPro" id="IPR036388">
    <property type="entry name" value="WH-like_DNA-bd_sf"/>
</dbReference>
<reference evidence="8 9" key="1">
    <citation type="submission" date="2015-04" db="EMBL/GenBank/DDBJ databases">
        <title>Complete Sequence for the Genome of the Thioalkalivibrio versutus D301.</title>
        <authorList>
            <person name="Mu T."/>
            <person name="Zhou J."/>
            <person name="Xu X."/>
        </authorList>
    </citation>
    <scope>NUCLEOTIDE SEQUENCE [LARGE SCALE GENOMIC DNA]</scope>
    <source>
        <strain evidence="8 9">D301</strain>
    </source>
</reference>
<dbReference type="NCBIfam" id="TIGR00589">
    <property type="entry name" value="ogt"/>
    <property type="match status" value="1"/>
</dbReference>
<dbReference type="OrthoDB" id="9802228at2"/>
<dbReference type="AlphaFoldDB" id="A0A0G3G6I8"/>
<dbReference type="InterPro" id="IPR014048">
    <property type="entry name" value="MethylDNA_cys_MeTrfase_DNA-bd"/>
</dbReference>
<dbReference type="PROSITE" id="PS00374">
    <property type="entry name" value="MGMT"/>
    <property type="match status" value="1"/>
</dbReference>
<evidence type="ECO:0000256" key="1">
    <source>
        <dbReference type="ARBA" id="ARBA00001286"/>
    </source>
</evidence>